<accession>A0A6A6MTU6</accession>
<keyword evidence="2" id="KW-1185">Reference proteome</keyword>
<organism evidence="1 2">
    <name type="scientific">Hevea brasiliensis</name>
    <name type="common">Para rubber tree</name>
    <name type="synonym">Siphonia brasiliensis</name>
    <dbReference type="NCBI Taxonomy" id="3981"/>
    <lineage>
        <taxon>Eukaryota</taxon>
        <taxon>Viridiplantae</taxon>
        <taxon>Streptophyta</taxon>
        <taxon>Embryophyta</taxon>
        <taxon>Tracheophyta</taxon>
        <taxon>Spermatophyta</taxon>
        <taxon>Magnoliopsida</taxon>
        <taxon>eudicotyledons</taxon>
        <taxon>Gunneridae</taxon>
        <taxon>Pentapetalae</taxon>
        <taxon>rosids</taxon>
        <taxon>fabids</taxon>
        <taxon>Malpighiales</taxon>
        <taxon>Euphorbiaceae</taxon>
        <taxon>Crotonoideae</taxon>
        <taxon>Micrandreae</taxon>
        <taxon>Hevea</taxon>
    </lineage>
</organism>
<name>A0A6A6MTU6_HEVBR</name>
<reference evidence="1 2" key="1">
    <citation type="journal article" date="2020" name="Mol. Plant">
        <title>The Chromosome-Based Rubber Tree Genome Provides New Insights into Spurge Genome Evolution and Rubber Biosynthesis.</title>
        <authorList>
            <person name="Liu J."/>
            <person name="Shi C."/>
            <person name="Shi C.C."/>
            <person name="Li W."/>
            <person name="Zhang Q.J."/>
            <person name="Zhang Y."/>
            <person name="Li K."/>
            <person name="Lu H.F."/>
            <person name="Shi C."/>
            <person name="Zhu S.T."/>
            <person name="Xiao Z.Y."/>
            <person name="Nan H."/>
            <person name="Yue Y."/>
            <person name="Zhu X.G."/>
            <person name="Wu Y."/>
            <person name="Hong X.N."/>
            <person name="Fan G.Y."/>
            <person name="Tong Y."/>
            <person name="Zhang D."/>
            <person name="Mao C.L."/>
            <person name="Liu Y.L."/>
            <person name="Hao S.J."/>
            <person name="Liu W.Q."/>
            <person name="Lv M.Q."/>
            <person name="Zhang H.B."/>
            <person name="Liu Y."/>
            <person name="Hu-Tang G.R."/>
            <person name="Wang J.P."/>
            <person name="Wang J.H."/>
            <person name="Sun Y.H."/>
            <person name="Ni S.B."/>
            <person name="Chen W.B."/>
            <person name="Zhang X.C."/>
            <person name="Jiao Y.N."/>
            <person name="Eichler E.E."/>
            <person name="Li G.H."/>
            <person name="Liu X."/>
            <person name="Gao L.Z."/>
        </authorList>
    </citation>
    <scope>NUCLEOTIDE SEQUENCE [LARGE SCALE GENOMIC DNA]</scope>
    <source>
        <strain evidence="2">cv. GT1</strain>
        <tissue evidence="1">Leaf</tissue>
    </source>
</reference>
<proteinExistence type="predicted"/>
<evidence type="ECO:0000313" key="1">
    <source>
        <dbReference type="EMBL" id="KAF2316970.1"/>
    </source>
</evidence>
<gene>
    <name evidence="1" type="ORF">GH714_009125</name>
</gene>
<protein>
    <submittedName>
        <fullName evidence="1">Uncharacterized protein</fullName>
    </submittedName>
</protein>
<dbReference type="Proteomes" id="UP000467840">
    <property type="component" value="Chromosome 6"/>
</dbReference>
<comment type="caution">
    <text evidence="1">The sequence shown here is derived from an EMBL/GenBank/DDBJ whole genome shotgun (WGS) entry which is preliminary data.</text>
</comment>
<dbReference type="SUPFAM" id="SSF56276">
    <property type="entry name" value="S-adenosylmethionine decarboxylase"/>
    <property type="match status" value="1"/>
</dbReference>
<sequence>MGFDPSEVRLNSLANRVLRCFGPGEFYVAITCHCSGVQGWAVECGDVDGCWCRMVVTQELESGSGCVVYRSYDKKEKGHVVVASPAKVGLLLGFYGSFHIVIDSLALCCEALRSTVGWQIRRWAPYGSPMPNHFPVRPNMVQVPALIWWFLHFPVLHMGLKGRA</sequence>
<evidence type="ECO:0000313" key="2">
    <source>
        <dbReference type="Proteomes" id="UP000467840"/>
    </source>
</evidence>
<dbReference type="GO" id="GO:0008295">
    <property type="term" value="P:spermidine biosynthetic process"/>
    <property type="evidence" value="ECO:0007669"/>
    <property type="project" value="InterPro"/>
</dbReference>
<dbReference type="GO" id="GO:0004014">
    <property type="term" value="F:adenosylmethionine decarboxylase activity"/>
    <property type="evidence" value="ECO:0007669"/>
    <property type="project" value="InterPro"/>
</dbReference>
<dbReference type="EMBL" id="JAAGAX010000004">
    <property type="protein sequence ID" value="KAF2316970.1"/>
    <property type="molecule type" value="Genomic_DNA"/>
</dbReference>
<dbReference type="AlphaFoldDB" id="A0A6A6MTU6"/>
<dbReference type="InterPro" id="IPR016067">
    <property type="entry name" value="S-AdoMet_deCO2ase_core"/>
</dbReference>